<sequence length="146" mass="16334">MDRSLTEGKKEGAAIYTPYSHSNMRIDLDQDHIGKNINLFRQPSSTKSHPSTKFQKQGTESLLENLQDTNHPPRKKISDTLLVPWTQQHPRKQRGISNHKAGNQQSPHIGPRNATTKPKPIMPNNQAGGVGTSPCRRSSQEIPLQN</sequence>
<protein>
    <submittedName>
        <fullName evidence="2">Uncharacterized protein</fullName>
    </submittedName>
</protein>
<keyword evidence="3" id="KW-1185">Reference proteome</keyword>
<dbReference type="AlphaFoldDB" id="A0A9Q3C0A9"/>
<evidence type="ECO:0000313" key="3">
    <source>
        <dbReference type="Proteomes" id="UP000765509"/>
    </source>
</evidence>
<dbReference type="Proteomes" id="UP000765509">
    <property type="component" value="Unassembled WGS sequence"/>
</dbReference>
<evidence type="ECO:0000313" key="2">
    <source>
        <dbReference type="EMBL" id="MBW0475936.1"/>
    </source>
</evidence>
<comment type="caution">
    <text evidence="2">The sequence shown here is derived from an EMBL/GenBank/DDBJ whole genome shotgun (WGS) entry which is preliminary data.</text>
</comment>
<feature type="region of interest" description="Disordered" evidence="1">
    <location>
        <begin position="40"/>
        <end position="146"/>
    </location>
</feature>
<feature type="compositionally biased region" description="Polar residues" evidence="1">
    <location>
        <begin position="135"/>
        <end position="146"/>
    </location>
</feature>
<feature type="compositionally biased region" description="Polar residues" evidence="1">
    <location>
        <begin position="40"/>
        <end position="70"/>
    </location>
</feature>
<gene>
    <name evidence="2" type="ORF">O181_015651</name>
</gene>
<accession>A0A9Q3C0A9</accession>
<organism evidence="2 3">
    <name type="scientific">Austropuccinia psidii MF-1</name>
    <dbReference type="NCBI Taxonomy" id="1389203"/>
    <lineage>
        <taxon>Eukaryota</taxon>
        <taxon>Fungi</taxon>
        <taxon>Dikarya</taxon>
        <taxon>Basidiomycota</taxon>
        <taxon>Pucciniomycotina</taxon>
        <taxon>Pucciniomycetes</taxon>
        <taxon>Pucciniales</taxon>
        <taxon>Sphaerophragmiaceae</taxon>
        <taxon>Austropuccinia</taxon>
    </lineage>
</organism>
<proteinExistence type="predicted"/>
<evidence type="ECO:0000256" key="1">
    <source>
        <dbReference type="SAM" id="MobiDB-lite"/>
    </source>
</evidence>
<reference evidence="2" key="1">
    <citation type="submission" date="2021-03" db="EMBL/GenBank/DDBJ databases">
        <title>Draft genome sequence of rust myrtle Austropuccinia psidii MF-1, a brazilian biotype.</title>
        <authorList>
            <person name="Quecine M.C."/>
            <person name="Pachon D.M.R."/>
            <person name="Bonatelli M.L."/>
            <person name="Correr F.H."/>
            <person name="Franceschini L.M."/>
            <person name="Leite T.F."/>
            <person name="Margarido G.R.A."/>
            <person name="Almeida C.A."/>
            <person name="Ferrarezi J.A."/>
            <person name="Labate C.A."/>
        </authorList>
    </citation>
    <scope>NUCLEOTIDE SEQUENCE</scope>
    <source>
        <strain evidence="2">MF-1</strain>
    </source>
</reference>
<name>A0A9Q3C0A9_9BASI</name>
<dbReference type="EMBL" id="AVOT02004284">
    <property type="protein sequence ID" value="MBW0475936.1"/>
    <property type="molecule type" value="Genomic_DNA"/>
</dbReference>